<dbReference type="PANTHER" id="PTHR43096">
    <property type="entry name" value="DNAJ HOMOLOG 1, MITOCHONDRIAL-RELATED"/>
    <property type="match status" value="1"/>
</dbReference>
<dbReference type="InterPro" id="IPR001623">
    <property type="entry name" value="DnaJ_domain"/>
</dbReference>
<dbReference type="PANTHER" id="PTHR43096:SF71">
    <property type="entry name" value="PROTEIN DNAJ, PUTATIVE-RELATED"/>
    <property type="match status" value="1"/>
</dbReference>
<dbReference type="GO" id="GO:0042026">
    <property type="term" value="P:protein refolding"/>
    <property type="evidence" value="ECO:0007669"/>
    <property type="project" value="TreeGrafter"/>
</dbReference>
<dbReference type="EMBL" id="JTHE02000003">
    <property type="protein sequence ID" value="NEV67131.1"/>
    <property type="molecule type" value="Genomic_DNA"/>
</dbReference>
<dbReference type="SMART" id="SM00271">
    <property type="entry name" value="DnaJ"/>
    <property type="match status" value="1"/>
</dbReference>
<reference evidence="2" key="2">
    <citation type="journal article" date="2015" name="Genome Announc.">
        <title>Draft Genome Sequence of Filamentous Marine Cyanobacterium Lyngbya confervoides Strain BDU141951.</title>
        <authorList>
            <person name="Chandrababunaidu M.M."/>
            <person name="Sen D."/>
            <person name="Tripathy S."/>
        </authorList>
    </citation>
    <scope>NUCLEOTIDE SEQUENCE</scope>
    <source>
        <strain evidence="2">BDU141951</strain>
    </source>
</reference>
<evidence type="ECO:0000313" key="2">
    <source>
        <dbReference type="EMBL" id="NEV67131.1"/>
    </source>
</evidence>
<dbReference type="CDD" id="cd06257">
    <property type="entry name" value="DnaJ"/>
    <property type="match status" value="1"/>
</dbReference>
<evidence type="ECO:0000256" key="1">
    <source>
        <dbReference type="SAM" id="MobiDB-lite"/>
    </source>
</evidence>
<dbReference type="AlphaFoldDB" id="A0A0C1Y518"/>
<accession>A0A0C1Y518</accession>
<reference evidence="2" key="1">
    <citation type="submission" date="2014-11" db="EMBL/GenBank/DDBJ databases">
        <authorList>
            <person name="Malar M.C."/>
            <person name="Sen D."/>
            <person name="Tripathy S."/>
        </authorList>
    </citation>
    <scope>NUCLEOTIDE SEQUENCE</scope>
    <source>
        <strain evidence="2">BDU141951</strain>
    </source>
</reference>
<feature type="region of interest" description="Disordered" evidence="1">
    <location>
        <begin position="61"/>
        <end position="100"/>
    </location>
</feature>
<dbReference type="SUPFAM" id="SSF46565">
    <property type="entry name" value="Chaperone J-domain"/>
    <property type="match status" value="1"/>
</dbReference>
<feature type="compositionally biased region" description="Basic and acidic residues" evidence="1">
    <location>
        <begin position="65"/>
        <end position="75"/>
    </location>
</feature>
<dbReference type="InterPro" id="IPR036869">
    <property type="entry name" value="J_dom_sf"/>
</dbReference>
<organism evidence="2">
    <name type="scientific">Lyngbya confervoides BDU141951</name>
    <dbReference type="NCBI Taxonomy" id="1574623"/>
    <lineage>
        <taxon>Bacteria</taxon>
        <taxon>Bacillati</taxon>
        <taxon>Cyanobacteriota</taxon>
        <taxon>Cyanophyceae</taxon>
        <taxon>Oscillatoriophycideae</taxon>
        <taxon>Oscillatoriales</taxon>
        <taxon>Microcoleaceae</taxon>
        <taxon>Lyngbya</taxon>
    </lineage>
</organism>
<comment type="caution">
    <text evidence="2">The sequence shown here is derived from an EMBL/GenBank/DDBJ whole genome shotgun (WGS) entry which is preliminary data.</text>
</comment>
<protein>
    <submittedName>
        <fullName evidence="2">J domain-containing protein</fullName>
    </submittedName>
</protein>
<reference evidence="2" key="3">
    <citation type="submission" date="2020-02" db="EMBL/GenBank/DDBJ databases">
        <authorList>
            <person name="Sarangi A.N."/>
            <person name="Ghosh S."/>
            <person name="Mukherjee M."/>
            <person name="Tripathy S."/>
        </authorList>
    </citation>
    <scope>NUCLEOTIDE SEQUENCE</scope>
    <source>
        <strain evidence="2">BDU141951</strain>
    </source>
</reference>
<dbReference type="PROSITE" id="PS50076">
    <property type="entry name" value="DNAJ_2"/>
    <property type="match status" value="1"/>
</dbReference>
<proteinExistence type="predicted"/>
<dbReference type="Gene3D" id="1.10.287.110">
    <property type="entry name" value="DnaJ domain"/>
    <property type="match status" value="1"/>
</dbReference>
<name>A0A0C1Y518_9CYAN</name>
<dbReference type="GO" id="GO:0005737">
    <property type="term" value="C:cytoplasm"/>
    <property type="evidence" value="ECO:0007669"/>
    <property type="project" value="TreeGrafter"/>
</dbReference>
<dbReference type="PRINTS" id="PR00625">
    <property type="entry name" value="JDOMAIN"/>
</dbReference>
<dbReference type="Pfam" id="PF00226">
    <property type="entry name" value="DnaJ"/>
    <property type="match status" value="1"/>
</dbReference>
<gene>
    <name evidence="2" type="ORF">QQ91_008365</name>
</gene>
<sequence length="242" mass="27748">MTARSVETDHYRTLKIAETATQQEIKQSYRRLAKALHPDTQSDPGDAESIKRLNAAYEVLGDPQSRSDYDRDRRAQQAGFQSESQIRDRANRTAQSQAHYQQRRQAAQAADDAFATWVSKVYNPVDRLIAKILNPLKAEIRSLSGDPFDDELMENFQSYLEGCRDNLEKARTKFQSVSNPSSTAGVAANLYYCLNQLEDGIEEMERYTYCYEESYLHTGQELFRISAKLRREAKDKLKVASR</sequence>
<dbReference type="GO" id="GO:0051082">
    <property type="term" value="F:unfolded protein binding"/>
    <property type="evidence" value="ECO:0007669"/>
    <property type="project" value="TreeGrafter"/>
</dbReference>